<sequence>MCYTEDSDDLEYVSKVVRAIRSATKYGWIMYYKSNAASMDGLYPHEGKRLFPSICILSKDNCS</sequence>
<reference evidence="1 2" key="1">
    <citation type="submission" date="2021-06" db="EMBL/GenBank/DDBJ databases">
        <title>Caerostris extrusa draft genome.</title>
        <authorList>
            <person name="Kono N."/>
            <person name="Arakawa K."/>
        </authorList>
    </citation>
    <scope>NUCLEOTIDE SEQUENCE [LARGE SCALE GENOMIC DNA]</scope>
</reference>
<gene>
    <name evidence="1" type="ORF">CEXT_422631</name>
</gene>
<dbReference type="EMBL" id="BPLR01006312">
    <property type="protein sequence ID" value="GIY08911.1"/>
    <property type="molecule type" value="Genomic_DNA"/>
</dbReference>
<dbReference type="AlphaFoldDB" id="A0AAV4QIY7"/>
<name>A0AAV4QIY7_CAEEX</name>
<feature type="non-terminal residue" evidence="1">
    <location>
        <position position="63"/>
    </location>
</feature>
<accession>A0AAV4QIY7</accession>
<keyword evidence="2" id="KW-1185">Reference proteome</keyword>
<protein>
    <submittedName>
        <fullName evidence="1">Uncharacterized protein</fullName>
    </submittedName>
</protein>
<organism evidence="1 2">
    <name type="scientific">Caerostris extrusa</name>
    <name type="common">Bark spider</name>
    <name type="synonym">Caerostris bankana</name>
    <dbReference type="NCBI Taxonomy" id="172846"/>
    <lineage>
        <taxon>Eukaryota</taxon>
        <taxon>Metazoa</taxon>
        <taxon>Ecdysozoa</taxon>
        <taxon>Arthropoda</taxon>
        <taxon>Chelicerata</taxon>
        <taxon>Arachnida</taxon>
        <taxon>Araneae</taxon>
        <taxon>Araneomorphae</taxon>
        <taxon>Entelegynae</taxon>
        <taxon>Araneoidea</taxon>
        <taxon>Araneidae</taxon>
        <taxon>Caerostris</taxon>
    </lineage>
</organism>
<dbReference type="Proteomes" id="UP001054945">
    <property type="component" value="Unassembled WGS sequence"/>
</dbReference>
<proteinExistence type="predicted"/>
<evidence type="ECO:0000313" key="1">
    <source>
        <dbReference type="EMBL" id="GIY08911.1"/>
    </source>
</evidence>
<evidence type="ECO:0000313" key="2">
    <source>
        <dbReference type="Proteomes" id="UP001054945"/>
    </source>
</evidence>
<dbReference type="Gene3D" id="3.30.760.10">
    <property type="entry name" value="RNA Cap, Translation Initiation Factor Eif4e"/>
    <property type="match status" value="1"/>
</dbReference>
<dbReference type="InterPro" id="IPR023398">
    <property type="entry name" value="TIF_eIF4e-like"/>
</dbReference>
<comment type="caution">
    <text evidence="1">The sequence shown here is derived from an EMBL/GenBank/DDBJ whole genome shotgun (WGS) entry which is preliminary data.</text>
</comment>
<dbReference type="SUPFAM" id="SSF55418">
    <property type="entry name" value="eIF4e-like"/>
    <property type="match status" value="1"/>
</dbReference>